<dbReference type="OrthoDB" id="10006285at2759"/>
<accession>A0A9P4U8L9</accession>
<reference evidence="1" key="1">
    <citation type="journal article" date="2020" name="Stud. Mycol.">
        <title>101 Dothideomycetes genomes: a test case for predicting lifestyles and emergence of pathogens.</title>
        <authorList>
            <person name="Haridas S."/>
            <person name="Albert R."/>
            <person name="Binder M."/>
            <person name="Bloem J."/>
            <person name="Labutti K."/>
            <person name="Salamov A."/>
            <person name="Andreopoulos B."/>
            <person name="Baker S."/>
            <person name="Barry K."/>
            <person name="Bills G."/>
            <person name="Bluhm B."/>
            <person name="Cannon C."/>
            <person name="Castanera R."/>
            <person name="Culley D."/>
            <person name="Daum C."/>
            <person name="Ezra D."/>
            <person name="Gonzalez J."/>
            <person name="Henrissat B."/>
            <person name="Kuo A."/>
            <person name="Liang C."/>
            <person name="Lipzen A."/>
            <person name="Lutzoni F."/>
            <person name="Magnuson J."/>
            <person name="Mondo S."/>
            <person name="Nolan M."/>
            <person name="Ohm R."/>
            <person name="Pangilinan J."/>
            <person name="Park H.-J."/>
            <person name="Ramirez L."/>
            <person name="Alfaro M."/>
            <person name="Sun H."/>
            <person name="Tritt A."/>
            <person name="Yoshinaga Y."/>
            <person name="Zwiers L.-H."/>
            <person name="Turgeon B."/>
            <person name="Goodwin S."/>
            <person name="Spatafora J."/>
            <person name="Crous P."/>
            <person name="Grigoriev I."/>
        </authorList>
    </citation>
    <scope>NUCLEOTIDE SEQUENCE</scope>
    <source>
        <strain evidence="1">CBS 690.94</strain>
    </source>
</reference>
<sequence length="115" mass="11944">MHDMNSIRSAATASYARMWSNDPTAFAEPLYRVSSRNTRIMSSTPIDLSANGDPGLIDLKSAGNFVYALSPGNGTTEAAITVLDVSGGQGSAKQAQHFCLAGFATSSAQGMAVLV</sequence>
<gene>
    <name evidence="1" type="ORF">P171DRAFT_433936</name>
</gene>
<keyword evidence="2" id="KW-1185">Reference proteome</keyword>
<name>A0A9P4U8L9_9PLEO</name>
<dbReference type="Proteomes" id="UP000799764">
    <property type="component" value="Unassembled WGS sequence"/>
</dbReference>
<dbReference type="AlphaFoldDB" id="A0A9P4U8L9"/>
<comment type="caution">
    <text evidence="1">The sequence shown here is derived from an EMBL/GenBank/DDBJ whole genome shotgun (WGS) entry which is preliminary data.</text>
</comment>
<protein>
    <submittedName>
        <fullName evidence="1">Uncharacterized protein</fullName>
    </submittedName>
</protein>
<organism evidence="1 2">
    <name type="scientific">Karstenula rhodostoma CBS 690.94</name>
    <dbReference type="NCBI Taxonomy" id="1392251"/>
    <lineage>
        <taxon>Eukaryota</taxon>
        <taxon>Fungi</taxon>
        <taxon>Dikarya</taxon>
        <taxon>Ascomycota</taxon>
        <taxon>Pezizomycotina</taxon>
        <taxon>Dothideomycetes</taxon>
        <taxon>Pleosporomycetidae</taxon>
        <taxon>Pleosporales</taxon>
        <taxon>Massarineae</taxon>
        <taxon>Didymosphaeriaceae</taxon>
        <taxon>Karstenula</taxon>
    </lineage>
</organism>
<evidence type="ECO:0000313" key="1">
    <source>
        <dbReference type="EMBL" id="KAF2442444.1"/>
    </source>
</evidence>
<evidence type="ECO:0000313" key="2">
    <source>
        <dbReference type="Proteomes" id="UP000799764"/>
    </source>
</evidence>
<proteinExistence type="predicted"/>
<dbReference type="EMBL" id="MU001504">
    <property type="protein sequence ID" value="KAF2442444.1"/>
    <property type="molecule type" value="Genomic_DNA"/>
</dbReference>